<dbReference type="AlphaFoldDB" id="G1WJL5"/>
<dbReference type="InterPro" id="IPR036388">
    <property type="entry name" value="WH-like_DNA-bd_sf"/>
</dbReference>
<dbReference type="HOGENOM" id="CLU_502243_0_0_11"/>
<gene>
    <name evidence="2" type="ORF">HMPREF9452_01528</name>
</gene>
<organism evidence="2 3">
    <name type="scientific">Collinsella tanakaei YIT 12063</name>
    <dbReference type="NCBI Taxonomy" id="742742"/>
    <lineage>
        <taxon>Bacteria</taxon>
        <taxon>Bacillati</taxon>
        <taxon>Actinomycetota</taxon>
        <taxon>Coriobacteriia</taxon>
        <taxon>Coriobacteriales</taxon>
        <taxon>Coriobacteriaceae</taxon>
        <taxon>Collinsella</taxon>
    </lineage>
</organism>
<evidence type="ECO:0000256" key="1">
    <source>
        <dbReference type="SAM" id="MobiDB-lite"/>
    </source>
</evidence>
<proteinExistence type="predicted"/>
<comment type="caution">
    <text evidence="2">The sequence shown here is derived from an EMBL/GenBank/DDBJ whole genome shotgun (WGS) entry which is preliminary data.</text>
</comment>
<evidence type="ECO:0008006" key="4">
    <source>
        <dbReference type="Google" id="ProtNLM"/>
    </source>
</evidence>
<keyword evidence="3" id="KW-1185">Reference proteome</keyword>
<reference evidence="2 3" key="1">
    <citation type="submission" date="2011-06" db="EMBL/GenBank/DDBJ databases">
        <title>The Genome Sequence of Collinsella tanakaei YIT 12063.</title>
        <authorList>
            <consortium name="The Broad Institute Genome Sequencing Platform"/>
            <person name="Earl A."/>
            <person name="Ward D."/>
            <person name="Feldgarden M."/>
            <person name="Gevers D."/>
            <person name="Morotomi M."/>
            <person name="Young S.K."/>
            <person name="Zeng Q."/>
            <person name="Gargeya S."/>
            <person name="Fitzgerald M."/>
            <person name="Haas B."/>
            <person name="Abouelleil A."/>
            <person name="Alvarado L."/>
            <person name="Arachchi H.M."/>
            <person name="Berlin A."/>
            <person name="Brown A."/>
            <person name="Chapman S.B."/>
            <person name="Chen Z."/>
            <person name="Dunbar C."/>
            <person name="Freedman E."/>
            <person name="Gearin G."/>
            <person name="Gellesch M."/>
            <person name="Goldberg J."/>
            <person name="Griggs A."/>
            <person name="Gujja S."/>
            <person name="Heiman D."/>
            <person name="Howarth C."/>
            <person name="Larson L."/>
            <person name="Lui A."/>
            <person name="MacDonald P.J.P."/>
            <person name="Mehta T."/>
            <person name="Montmayeur A."/>
            <person name="Murphy C."/>
            <person name="Neiman D."/>
            <person name="Pearson M."/>
            <person name="Priest M."/>
            <person name="Roberts A."/>
            <person name="Saif S."/>
            <person name="Shea T."/>
            <person name="Shenoy N."/>
            <person name="Sisk P."/>
            <person name="Stolte C."/>
            <person name="Sykes S."/>
            <person name="Wortman J."/>
            <person name="Nusbaum C."/>
            <person name="Birren B."/>
        </authorList>
    </citation>
    <scope>NUCLEOTIDE SEQUENCE [LARGE SCALE GENOMIC DNA]</scope>
    <source>
        <strain evidence="2 3">YIT 12063</strain>
    </source>
</reference>
<dbReference type="Proteomes" id="UP000004830">
    <property type="component" value="Unassembled WGS sequence"/>
</dbReference>
<feature type="region of interest" description="Disordered" evidence="1">
    <location>
        <begin position="415"/>
        <end position="542"/>
    </location>
</feature>
<dbReference type="Gene3D" id="1.10.10.10">
    <property type="entry name" value="Winged helix-like DNA-binding domain superfamily/Winged helix DNA-binding domain"/>
    <property type="match status" value="1"/>
</dbReference>
<protein>
    <recommendedName>
        <fullName evidence="4">HTH marR-type domain-containing protein</fullName>
    </recommendedName>
</protein>
<dbReference type="STRING" id="742742.HMPREF9452_01528"/>
<evidence type="ECO:0000313" key="3">
    <source>
        <dbReference type="Proteomes" id="UP000004830"/>
    </source>
</evidence>
<accession>G1WJL5</accession>
<evidence type="ECO:0000313" key="2">
    <source>
        <dbReference type="EMBL" id="EGX70081.1"/>
    </source>
</evidence>
<name>G1WJL5_9ACTN</name>
<dbReference type="PATRIC" id="fig|742742.3.peg.1507"/>
<dbReference type="EMBL" id="ADLS01000019">
    <property type="protein sequence ID" value="EGX70081.1"/>
    <property type="molecule type" value="Genomic_DNA"/>
</dbReference>
<dbReference type="eggNOG" id="COG1846">
    <property type="taxonomic scope" value="Bacteria"/>
</dbReference>
<feature type="compositionally biased region" description="Basic and acidic residues" evidence="1">
    <location>
        <begin position="434"/>
        <end position="533"/>
    </location>
</feature>
<sequence length="542" mass="58878">MRKGGLEIGDEELERAAEATAGYAYLVQLVGYNIWRTVAMKRGELIATSEDVRAGIDRAMGEYERAAVETAIAGIGKNALWYLLAMAQDTAVASATADIAARMGAPTSSLSSARPPRVPVYAVEPQVLHRNVPRGAYTNERPKGPSWRGEENAVPVHSIAANQSTSEQRMRAARVNAPGPIAARMTRGCNVFLNAMGRPPNTRGSAGGNMSEINETVETMDENVETIETVETAVEAVEESAGEQVAAENENETETVVEDEAAEVVEETAEVEDDNSDDELFDKTNRAARLLRARRAVMGREAEARAARMEDLKRALKLLELKPKMEQKEMADLLGMRLRELDALLAEAEAADIVARVEPADEPDMRKVVVYTGEDAVARVGVLAKKQDKLVPSLDDEETEQLLALLSKVIDPLTAMGLDNDDDRGGRGGFGGRGGDRGGRGGFGGRDDRGPRRDDRGPRRDFDRGGDRGGRGGFGGRDDRGPRRDDRGPRRDFDRGGRGGFGGRDDRGPRRDFDRGPRRDDRGFGGRGNDRGNRGGFGGKRY</sequence>
<dbReference type="eggNOG" id="COG1672">
    <property type="taxonomic scope" value="Bacteria"/>
</dbReference>